<dbReference type="PANTHER" id="PTHR30026:SF20">
    <property type="entry name" value="OUTER MEMBRANE PROTEIN TOLC"/>
    <property type="match status" value="1"/>
</dbReference>
<feature type="region of interest" description="Disordered" evidence="7">
    <location>
        <begin position="605"/>
        <end position="649"/>
    </location>
</feature>
<evidence type="ECO:0000313" key="9">
    <source>
        <dbReference type="Proteomes" id="UP000019486"/>
    </source>
</evidence>
<comment type="caution">
    <text evidence="8">The sequence shown here is derived from an EMBL/GenBank/DDBJ whole genome shotgun (WGS) entry which is preliminary data.</text>
</comment>
<dbReference type="AlphaFoldDB" id="W9H379"/>
<dbReference type="Gene3D" id="1.20.1600.10">
    <property type="entry name" value="Outer membrane efflux proteins (OEP)"/>
    <property type="match status" value="1"/>
</dbReference>
<evidence type="ECO:0000256" key="4">
    <source>
        <dbReference type="ARBA" id="ARBA00023136"/>
    </source>
</evidence>
<feature type="compositionally biased region" description="Polar residues" evidence="7">
    <location>
        <begin position="120"/>
        <end position="142"/>
    </location>
</feature>
<evidence type="ECO:0000256" key="6">
    <source>
        <dbReference type="SAM" id="Coils"/>
    </source>
</evidence>
<evidence type="ECO:0000256" key="7">
    <source>
        <dbReference type="SAM" id="MobiDB-lite"/>
    </source>
</evidence>
<evidence type="ECO:0000256" key="2">
    <source>
        <dbReference type="ARBA" id="ARBA00022452"/>
    </source>
</evidence>
<dbReference type="InterPro" id="IPR051906">
    <property type="entry name" value="TolC-like"/>
</dbReference>
<protein>
    <submittedName>
        <fullName evidence="8">Transporter</fullName>
    </submittedName>
</protein>
<feature type="region of interest" description="Disordered" evidence="7">
    <location>
        <begin position="120"/>
        <end position="143"/>
    </location>
</feature>
<dbReference type="STRING" id="1385369.N825_08000"/>
<keyword evidence="3" id="KW-0812">Transmembrane</keyword>
<feature type="coiled-coil region" evidence="6">
    <location>
        <begin position="244"/>
        <end position="271"/>
    </location>
</feature>
<organism evidence="8 9">
    <name type="scientific">Skermanella stibiiresistens SB22</name>
    <dbReference type="NCBI Taxonomy" id="1385369"/>
    <lineage>
        <taxon>Bacteria</taxon>
        <taxon>Pseudomonadati</taxon>
        <taxon>Pseudomonadota</taxon>
        <taxon>Alphaproteobacteria</taxon>
        <taxon>Rhodospirillales</taxon>
        <taxon>Azospirillaceae</taxon>
        <taxon>Skermanella</taxon>
    </lineage>
</organism>
<dbReference type="Proteomes" id="UP000019486">
    <property type="component" value="Unassembled WGS sequence"/>
</dbReference>
<comment type="subcellular location">
    <subcellularLocation>
        <location evidence="1">Cell outer membrane</location>
    </subcellularLocation>
</comment>
<accession>W9H379</accession>
<dbReference type="GO" id="GO:0009279">
    <property type="term" value="C:cell outer membrane"/>
    <property type="evidence" value="ECO:0007669"/>
    <property type="project" value="UniProtKB-SubCell"/>
</dbReference>
<evidence type="ECO:0000256" key="5">
    <source>
        <dbReference type="ARBA" id="ARBA00023237"/>
    </source>
</evidence>
<dbReference type="GO" id="GO:1990281">
    <property type="term" value="C:efflux pump complex"/>
    <property type="evidence" value="ECO:0007669"/>
    <property type="project" value="TreeGrafter"/>
</dbReference>
<keyword evidence="4" id="KW-0472">Membrane</keyword>
<evidence type="ECO:0000256" key="1">
    <source>
        <dbReference type="ARBA" id="ARBA00004442"/>
    </source>
</evidence>
<keyword evidence="6" id="KW-0175">Coiled coil</keyword>
<dbReference type="GO" id="GO:0015562">
    <property type="term" value="F:efflux transmembrane transporter activity"/>
    <property type="evidence" value="ECO:0007669"/>
    <property type="project" value="InterPro"/>
</dbReference>
<keyword evidence="2" id="KW-1134">Transmembrane beta strand</keyword>
<gene>
    <name evidence="8" type="ORF">N825_08000</name>
</gene>
<evidence type="ECO:0000313" key="8">
    <source>
        <dbReference type="EMBL" id="EWY39251.1"/>
    </source>
</evidence>
<name>W9H379_9PROT</name>
<dbReference type="PANTHER" id="PTHR30026">
    <property type="entry name" value="OUTER MEMBRANE PROTEIN TOLC"/>
    <property type="match status" value="1"/>
</dbReference>
<sequence length="649" mass="70089">MNGIIFDERQTVRLTGKRYLTSVALCALLLSAGCALSPEPVTPEERAALISADRGNLFRDQEPVTGPITLEEAMARAIKYNLDHRLTAMEQALQNRQLDLSRYDMLPKLVAGAGATARSNENLSVSENTRTGVKSTDPSISQDQERVTTDLTVSWNVLDFGVSYYQARQQADRSLIASERRRRVIHSVIQQVRAAYWQAVSGERIQAQLAPVLEEARRALADAQAVERQRLRPLADVLRYQKSLLEIMRQLETVEQDLAIAKAQLRALMNLPPGKDFTLALPAGFNRGIPQVTLGLDEMETLALTGRPELREEQYQKRISAAEVRKSILRLLPGLTFSGGANYDSNSYLVNNAWAEAGLRVSWNLMTILSAPATLNLVEAQQELGEARRLALSMATLTQVHVGYQQYQRARRNFEQADLLDSIEQRLYQNIRQAQAGQAQTDLERVRAAASAILSELARDKAYADLQASASNLIVSLGLDPLPPTVSSHDIKALTQALAVVNADWQAGRVVPPAPLAPVPVVAAPPPPAPVPVAVVPPLPAPAAVPVPVAVAPVEEPAPTVAAPITVPTPIPVAVAPMAEPEPPKPVIMAAPTPPAAAPVVDEPVAEAPTASEPAVVHTEAMAPPVSLTKPRPVRATSPSRKSLIAKPI</sequence>
<dbReference type="RefSeq" id="WP_051512550.1">
    <property type="nucleotide sequence ID" value="NZ_AVFL01000013.1"/>
</dbReference>
<reference evidence="8 9" key="1">
    <citation type="submission" date="2013-08" db="EMBL/GenBank/DDBJ databases">
        <title>The genome sequence of Skermanella stibiiresistens.</title>
        <authorList>
            <person name="Zhu W."/>
            <person name="Wang G."/>
        </authorList>
    </citation>
    <scope>NUCLEOTIDE SEQUENCE [LARGE SCALE GENOMIC DNA]</scope>
    <source>
        <strain evidence="8 9">SB22</strain>
    </source>
</reference>
<dbReference type="GO" id="GO:0015288">
    <property type="term" value="F:porin activity"/>
    <property type="evidence" value="ECO:0007669"/>
    <property type="project" value="TreeGrafter"/>
</dbReference>
<evidence type="ECO:0000256" key="3">
    <source>
        <dbReference type="ARBA" id="ARBA00022692"/>
    </source>
</evidence>
<keyword evidence="5" id="KW-0998">Cell outer membrane</keyword>
<proteinExistence type="predicted"/>
<dbReference type="PATRIC" id="fig|1385369.3.peg.3783"/>
<dbReference type="EMBL" id="AVFL01000013">
    <property type="protein sequence ID" value="EWY39251.1"/>
    <property type="molecule type" value="Genomic_DNA"/>
</dbReference>
<dbReference type="SUPFAM" id="SSF56954">
    <property type="entry name" value="Outer membrane efflux proteins (OEP)"/>
    <property type="match status" value="1"/>
</dbReference>
<keyword evidence="9" id="KW-1185">Reference proteome</keyword>